<dbReference type="Proteomes" id="UP000177870">
    <property type="component" value="Chromosome"/>
</dbReference>
<dbReference type="Gene3D" id="3.40.50.150">
    <property type="entry name" value="Vaccinia Virus protein VP39"/>
    <property type="match status" value="1"/>
</dbReference>
<dbReference type="InterPro" id="IPR029063">
    <property type="entry name" value="SAM-dependent_MTases_sf"/>
</dbReference>
<dbReference type="PANTHER" id="PTHR44068">
    <property type="entry name" value="ZGC:194242"/>
    <property type="match status" value="1"/>
</dbReference>
<dbReference type="InterPro" id="IPR013216">
    <property type="entry name" value="Methyltransf_11"/>
</dbReference>
<dbReference type="EMBL" id="CP017599">
    <property type="protein sequence ID" value="AOW98674.1"/>
    <property type="molecule type" value="Genomic_DNA"/>
</dbReference>
<reference evidence="4" key="1">
    <citation type="submission" date="2016-10" db="EMBL/GenBank/DDBJ databases">
        <title>Comparative genomics uncovers the prolific and rare metabolic potential of the cyanobacterial genus Moorea.</title>
        <authorList>
            <person name="Leao T."/>
            <person name="Castelao G."/>
            <person name="Korobeynikov A."/>
            <person name="Monroe E.A."/>
            <person name="Podell S."/>
            <person name="Glukhov E."/>
            <person name="Allen E."/>
            <person name="Gerwick W.H."/>
            <person name="Gerwick L."/>
        </authorList>
    </citation>
    <scope>NUCLEOTIDE SEQUENCE [LARGE SCALE GENOMIC DNA]</scope>
    <source>
        <strain evidence="4">PAL-8-15-08-1</strain>
    </source>
</reference>
<evidence type="ECO:0000313" key="3">
    <source>
        <dbReference type="EMBL" id="AOW98674.1"/>
    </source>
</evidence>
<dbReference type="AlphaFoldDB" id="A0A1D8TM38"/>
<dbReference type="KEGG" id="mpro:BJP34_03740"/>
<dbReference type="GO" id="GO:0008757">
    <property type="term" value="F:S-adenosylmethionine-dependent methyltransferase activity"/>
    <property type="evidence" value="ECO:0007669"/>
    <property type="project" value="InterPro"/>
</dbReference>
<evidence type="ECO:0000259" key="2">
    <source>
        <dbReference type="Pfam" id="PF08241"/>
    </source>
</evidence>
<protein>
    <recommendedName>
        <fullName evidence="2">Methyltransferase type 11 domain-containing protein</fullName>
    </recommendedName>
</protein>
<keyword evidence="1" id="KW-0808">Transferase</keyword>
<sequence length="270" mass="31064">MVANQFTEADTEAYYDNSDERYRISWHPDGSKHWGYFDNLDDSCTYEDFAEACERWNQYMLSQSQITADSRVLEIGSGNGNAAIRIAQQKGCEVVGVDLSTTHINNATEKAKKNPSLRLSFHKASATDLPFDESSFTHVWSQATLYHIHQRQLALQEIYRVLQIGGIFAFDDLVTPVSKINISTQKHLYERLIVNDMFTPDFYKNYLTDLGFRLLETMDLSQHMQKCYQIRSAIIQQQYPKLSRSYQESAAAVEAGDVGWWFFLCEKLSS</sequence>
<evidence type="ECO:0000313" key="4">
    <source>
        <dbReference type="Proteomes" id="UP000177870"/>
    </source>
</evidence>
<dbReference type="SUPFAM" id="SSF53335">
    <property type="entry name" value="S-adenosyl-L-methionine-dependent methyltransferases"/>
    <property type="match status" value="1"/>
</dbReference>
<dbReference type="InterPro" id="IPR050447">
    <property type="entry name" value="Erg6_SMT_methyltransf"/>
</dbReference>
<dbReference type="CDD" id="cd02440">
    <property type="entry name" value="AdoMet_MTases"/>
    <property type="match status" value="1"/>
</dbReference>
<evidence type="ECO:0000256" key="1">
    <source>
        <dbReference type="ARBA" id="ARBA00022679"/>
    </source>
</evidence>
<dbReference type="Pfam" id="PF08241">
    <property type="entry name" value="Methyltransf_11"/>
    <property type="match status" value="1"/>
</dbReference>
<name>A0A1D8TM38_9CYAN</name>
<accession>A0A1D8TM38</accession>
<dbReference type="OrthoDB" id="438509at2"/>
<gene>
    <name evidence="3" type="ORF">BJP34_03740</name>
</gene>
<proteinExistence type="predicted"/>
<dbReference type="RefSeq" id="WP_070391181.1">
    <property type="nucleotide sequence ID" value="NZ_CP017599.1"/>
</dbReference>
<dbReference type="PANTHER" id="PTHR44068:SF11">
    <property type="entry name" value="GERANYL DIPHOSPHATE 2-C-METHYLTRANSFERASE"/>
    <property type="match status" value="1"/>
</dbReference>
<feature type="domain" description="Methyltransferase type 11" evidence="2">
    <location>
        <begin position="73"/>
        <end position="170"/>
    </location>
</feature>
<organism evidence="3 4">
    <name type="scientific">Moorena producens PAL-8-15-08-1</name>
    <dbReference type="NCBI Taxonomy" id="1458985"/>
    <lineage>
        <taxon>Bacteria</taxon>
        <taxon>Bacillati</taxon>
        <taxon>Cyanobacteriota</taxon>
        <taxon>Cyanophyceae</taxon>
        <taxon>Coleofasciculales</taxon>
        <taxon>Coleofasciculaceae</taxon>
        <taxon>Moorena</taxon>
    </lineage>
</organism>
<dbReference type="STRING" id="1458985.BJP34_03740"/>